<proteinExistence type="predicted"/>
<gene>
    <name evidence="1" type="ORF">METZ01_LOCUS439379</name>
</gene>
<sequence length="37" mass="4322">MTYRVDDSFQYCSAINQHGLYSFPLADTSCFLSFEYT</sequence>
<reference evidence="1" key="1">
    <citation type="submission" date="2018-05" db="EMBL/GenBank/DDBJ databases">
        <authorList>
            <person name="Lanie J.A."/>
            <person name="Ng W.-L."/>
            <person name="Kazmierczak K.M."/>
            <person name="Andrzejewski T.M."/>
            <person name="Davidsen T.M."/>
            <person name="Wayne K.J."/>
            <person name="Tettelin H."/>
            <person name="Glass J.I."/>
            <person name="Rusch D."/>
            <person name="Podicherti R."/>
            <person name="Tsui H.-C.T."/>
            <person name="Winkler M.E."/>
        </authorList>
    </citation>
    <scope>NUCLEOTIDE SEQUENCE</scope>
</reference>
<dbReference type="EMBL" id="UINC01178396">
    <property type="protein sequence ID" value="SVD86525.1"/>
    <property type="molecule type" value="Genomic_DNA"/>
</dbReference>
<name>A0A382YUM5_9ZZZZ</name>
<protein>
    <submittedName>
        <fullName evidence="1">Uncharacterized protein</fullName>
    </submittedName>
</protein>
<accession>A0A382YUM5</accession>
<evidence type="ECO:0000313" key="1">
    <source>
        <dbReference type="EMBL" id="SVD86525.1"/>
    </source>
</evidence>
<dbReference type="AlphaFoldDB" id="A0A382YUM5"/>
<organism evidence="1">
    <name type="scientific">marine metagenome</name>
    <dbReference type="NCBI Taxonomy" id="408172"/>
    <lineage>
        <taxon>unclassified sequences</taxon>
        <taxon>metagenomes</taxon>
        <taxon>ecological metagenomes</taxon>
    </lineage>
</organism>